<sequence length="40" mass="4482">MVWSRTTRTCRRCWSFRGVCVGTSRVSSPQAADSSRRGCS</sequence>
<gene>
    <name evidence="1" type="ORF">TPAB3V08_LOCUS16134</name>
</gene>
<accession>A0ABN7PNC3</accession>
<evidence type="ECO:0000313" key="2">
    <source>
        <dbReference type="Proteomes" id="UP001153148"/>
    </source>
</evidence>
<name>A0ABN7PNC3_TIMPD</name>
<reference evidence="1" key="1">
    <citation type="submission" date="2021-03" db="EMBL/GenBank/DDBJ databases">
        <authorList>
            <person name="Tran Van P."/>
        </authorList>
    </citation>
    <scope>NUCLEOTIDE SEQUENCE</scope>
</reference>
<organism evidence="1 2">
    <name type="scientific">Timema podura</name>
    <name type="common">Walking stick</name>
    <dbReference type="NCBI Taxonomy" id="61482"/>
    <lineage>
        <taxon>Eukaryota</taxon>
        <taxon>Metazoa</taxon>
        <taxon>Ecdysozoa</taxon>
        <taxon>Arthropoda</taxon>
        <taxon>Hexapoda</taxon>
        <taxon>Insecta</taxon>
        <taxon>Pterygota</taxon>
        <taxon>Neoptera</taxon>
        <taxon>Polyneoptera</taxon>
        <taxon>Phasmatodea</taxon>
        <taxon>Timematodea</taxon>
        <taxon>Timematoidea</taxon>
        <taxon>Timematidae</taxon>
        <taxon>Timema</taxon>
    </lineage>
</organism>
<comment type="caution">
    <text evidence="1">The sequence shown here is derived from an EMBL/GenBank/DDBJ whole genome shotgun (WGS) entry which is preliminary data.</text>
</comment>
<evidence type="ECO:0000313" key="1">
    <source>
        <dbReference type="EMBL" id="CAG2069191.1"/>
    </source>
</evidence>
<proteinExistence type="predicted"/>
<keyword evidence="2" id="KW-1185">Reference proteome</keyword>
<dbReference type="EMBL" id="CAJPIN010120578">
    <property type="protein sequence ID" value="CAG2069191.1"/>
    <property type="molecule type" value="Genomic_DNA"/>
</dbReference>
<protein>
    <submittedName>
        <fullName evidence="1">Uncharacterized protein</fullName>
    </submittedName>
</protein>
<dbReference type="Proteomes" id="UP001153148">
    <property type="component" value="Unassembled WGS sequence"/>
</dbReference>